<feature type="compositionally biased region" description="Basic and acidic residues" evidence="1">
    <location>
        <begin position="128"/>
        <end position="142"/>
    </location>
</feature>
<organism evidence="2 3">
    <name type="scientific">Vanrija humicola</name>
    <name type="common">Yeast</name>
    <name type="synonym">Cryptococcus humicola</name>
    <dbReference type="NCBI Taxonomy" id="5417"/>
    <lineage>
        <taxon>Eukaryota</taxon>
        <taxon>Fungi</taxon>
        <taxon>Dikarya</taxon>
        <taxon>Basidiomycota</taxon>
        <taxon>Agaricomycotina</taxon>
        <taxon>Tremellomycetes</taxon>
        <taxon>Trichosporonales</taxon>
        <taxon>Trichosporonaceae</taxon>
        <taxon>Vanrija</taxon>
    </lineage>
</organism>
<dbReference type="Pfam" id="PF08624">
    <property type="entry name" value="CRC_subunit"/>
    <property type="match status" value="1"/>
</dbReference>
<feature type="compositionally biased region" description="Acidic residues" evidence="1">
    <location>
        <begin position="67"/>
        <end position="76"/>
    </location>
</feature>
<dbReference type="AlphaFoldDB" id="A0A7D8Z2H3"/>
<sequence>MPPRSRRSTGAAQNSPAKRSRAPRKSAVKDEPDTPDPELHDDGDDDAAKPRSSNAKRTPKRAKTEEATEDDDDDEVVSQRRRSGKQVSYKEIPAGADEKDEDTEGDDDDDEEEEKPVKATPARRNNRRAKEDKDDKPYKREPGTGGRGGFSVKGAAAAAARARWDKVRREKAERGEDSDEAVARRRTNAPIKKDPRGALENVINGQKYTIKNAEYVAGDDELIIPDDPKGDTKIDAEGRLLGGREYKLVTFTSATRKNKDRVYALTIDAARACGYTDSLAFLRRCPQIVKLSCDPEERQMLIDIGRITGNLKHRMVTMVAMRNVFKLMGARLVKGGKWVDDDYNEEQALIDCGTNGWTPHSEVLDEELAVNQYPSAGGPGRPPANAGFLADGVAAKSALTPFYTVGGPTTHFGGTGADPWSDTVHGRRGKLRGLGVTEEDWMLRTAEESRRIDETLRGYRDERIEVLSGQDTHGWVHYSEEFSSGAIKPEVDEHKHPLANELTFDTGSEPLTPAPPEPAAPAAANKADETAEAKPVVDKVPGGRIIVEGESETRNGRPRKGKWQAGVVRAAYEPHTQMPHVPLRTQPSSAAIKRVSHLPLIGLNGAARYVKAPGIASVEFEYTPGSEDAGTPAWLTFGDAIQGADAIKKRKALIAEAEEWERVSRSKRRGEAAVASS</sequence>
<dbReference type="InterPro" id="IPR013933">
    <property type="entry name" value="CRC_Rsc7/Swp82"/>
</dbReference>
<gene>
    <name evidence="2" type="ORF">VHUM_02396</name>
</gene>
<feature type="compositionally biased region" description="Polar residues" evidence="1">
    <location>
        <begin position="8"/>
        <end position="17"/>
    </location>
</feature>
<feature type="region of interest" description="Disordered" evidence="1">
    <location>
        <begin position="503"/>
        <end position="535"/>
    </location>
</feature>
<keyword evidence="3" id="KW-1185">Reference proteome</keyword>
<feature type="region of interest" description="Disordered" evidence="1">
    <location>
        <begin position="1"/>
        <end position="188"/>
    </location>
</feature>
<dbReference type="EMBL" id="QKWK01000006">
    <property type="protein sequence ID" value="TXT08922.1"/>
    <property type="molecule type" value="Genomic_DNA"/>
</dbReference>
<comment type="caution">
    <text evidence="2">The sequence shown here is derived from an EMBL/GenBank/DDBJ whole genome shotgun (WGS) entry which is preliminary data.</text>
</comment>
<protein>
    <submittedName>
        <fullName evidence="2">Uncharacterized protein</fullName>
    </submittedName>
</protein>
<accession>A0A7D8Z2H3</accession>
<feature type="compositionally biased region" description="Acidic residues" evidence="1">
    <location>
        <begin position="98"/>
        <end position="114"/>
    </location>
</feature>
<evidence type="ECO:0000313" key="2">
    <source>
        <dbReference type="EMBL" id="TXT08922.1"/>
    </source>
</evidence>
<feature type="compositionally biased region" description="Basic and acidic residues" evidence="1">
    <location>
        <begin position="162"/>
        <end position="175"/>
    </location>
</feature>
<name>A0A7D8Z2H3_VANHU</name>
<feature type="compositionally biased region" description="Basic and acidic residues" evidence="1">
    <location>
        <begin position="526"/>
        <end position="535"/>
    </location>
</feature>
<reference evidence="2 3" key="1">
    <citation type="journal article" date="2019" name="PLoS Genet.">
        <title>Convergent evolution of linked mating-type loci in basidiomycete fungi.</title>
        <authorList>
            <person name="Sun S."/>
            <person name="Coelho M.A."/>
            <person name="Heitman J."/>
            <person name="Nowrousian M."/>
        </authorList>
    </citation>
    <scope>NUCLEOTIDE SEQUENCE [LARGE SCALE GENOMIC DNA]</scope>
    <source>
        <strain evidence="2 3">CBS 4282</strain>
    </source>
</reference>
<dbReference type="Proteomes" id="UP000473826">
    <property type="component" value="Unassembled WGS sequence"/>
</dbReference>
<evidence type="ECO:0000256" key="1">
    <source>
        <dbReference type="SAM" id="MobiDB-lite"/>
    </source>
</evidence>
<proteinExistence type="predicted"/>
<evidence type="ECO:0000313" key="3">
    <source>
        <dbReference type="Proteomes" id="UP000473826"/>
    </source>
</evidence>
<dbReference type="OrthoDB" id="5598844at2759"/>
<feature type="compositionally biased region" description="Basic and acidic residues" evidence="1">
    <location>
        <begin position="27"/>
        <end position="40"/>
    </location>
</feature>